<dbReference type="PANTHER" id="PTHR31121:SF6">
    <property type="entry name" value="ALPHA-1,2 MANNOSYLTRANSFERASE KTR1"/>
    <property type="match status" value="1"/>
</dbReference>
<dbReference type="Proteomes" id="UP000009138">
    <property type="component" value="Unassembled WGS sequence"/>
</dbReference>
<organism evidence="3 4">
    <name type="scientific">Rhizopus delemar (strain RA 99-880 / ATCC MYA-4621 / FGSC 9543 / NRRL 43880)</name>
    <name type="common">Mucormycosis agent</name>
    <name type="synonym">Rhizopus arrhizus var. delemar</name>
    <dbReference type="NCBI Taxonomy" id="246409"/>
    <lineage>
        <taxon>Eukaryota</taxon>
        <taxon>Fungi</taxon>
        <taxon>Fungi incertae sedis</taxon>
        <taxon>Mucoromycota</taxon>
        <taxon>Mucoromycotina</taxon>
        <taxon>Mucoromycetes</taxon>
        <taxon>Mucorales</taxon>
        <taxon>Mucorineae</taxon>
        <taxon>Rhizopodaceae</taxon>
        <taxon>Rhizopus</taxon>
    </lineage>
</organism>
<dbReference type="GO" id="GO:0000032">
    <property type="term" value="P:cell wall mannoprotein biosynthetic process"/>
    <property type="evidence" value="ECO:0007669"/>
    <property type="project" value="TreeGrafter"/>
</dbReference>
<dbReference type="InterPro" id="IPR002685">
    <property type="entry name" value="Glyco_trans_15"/>
</dbReference>
<comment type="similarity">
    <text evidence="1">Belongs to the glycosyltransferase 15 family.</text>
</comment>
<dbReference type="InParanoid" id="I1CPU1"/>
<keyword evidence="4" id="KW-1185">Reference proteome</keyword>
<gene>
    <name evidence="3" type="ORF">RO3G_15182</name>
</gene>
<sequence length="267" mass="31807">MIIIAIILFTISLLLFIEYFCINEDLQVIHNTESQWHYDNPLVTYPHNRFKAAFVTFVKNDTETLTRLRYTIHNLEDQFNKHYNYPYLIFTDQALSQEYMELASALSRATIRFEQLDKELYGYHPKTDLKRAAQARKDMSQTVFGDSEDYRFQSRLMAGTVYRHPAMRELDFAWRFEAGTEYICPIDHDLFQYMFENNKTTSFSIALYEYKETMPTLYQTVLEFAAKHPQWIQSDQDPSSLWSFVQDPFSKTFNGCHLWNNFQVTLN</sequence>
<dbReference type="STRING" id="246409.I1CPU1"/>
<evidence type="ECO:0000256" key="1">
    <source>
        <dbReference type="ARBA" id="ARBA00007677"/>
    </source>
</evidence>
<dbReference type="GeneID" id="93622147"/>
<dbReference type="GO" id="GO:0016020">
    <property type="term" value="C:membrane"/>
    <property type="evidence" value="ECO:0007669"/>
    <property type="project" value="InterPro"/>
</dbReference>
<proteinExistence type="inferred from homology"/>
<dbReference type="OrthoDB" id="439943at2759"/>
<dbReference type="SUPFAM" id="SSF53448">
    <property type="entry name" value="Nucleotide-diphospho-sugar transferases"/>
    <property type="match status" value="1"/>
</dbReference>
<dbReference type="AlphaFoldDB" id="I1CPU1"/>
<dbReference type="GO" id="GO:0005794">
    <property type="term" value="C:Golgi apparatus"/>
    <property type="evidence" value="ECO:0007669"/>
    <property type="project" value="TreeGrafter"/>
</dbReference>
<dbReference type="Pfam" id="PF01793">
    <property type="entry name" value="Glyco_transf_15"/>
    <property type="match status" value="1"/>
</dbReference>
<dbReference type="eggNOG" id="KOG4472">
    <property type="taxonomic scope" value="Eukaryota"/>
</dbReference>
<dbReference type="EMBL" id="CH476746">
    <property type="protein sequence ID" value="EIE90471.1"/>
    <property type="molecule type" value="Genomic_DNA"/>
</dbReference>
<accession>I1CPU1</accession>
<evidence type="ECO:0000313" key="3">
    <source>
        <dbReference type="EMBL" id="EIE90471.1"/>
    </source>
</evidence>
<protein>
    <submittedName>
        <fullName evidence="3">Uncharacterized protein</fullName>
    </submittedName>
</protein>
<evidence type="ECO:0000313" key="4">
    <source>
        <dbReference type="Proteomes" id="UP000009138"/>
    </source>
</evidence>
<dbReference type="OMA" id="SHEYMEL"/>
<dbReference type="InterPro" id="IPR029044">
    <property type="entry name" value="Nucleotide-diphossugar_trans"/>
</dbReference>
<dbReference type="VEuPathDB" id="FungiDB:RO3G_15182"/>
<keyword evidence="2" id="KW-0808">Transferase</keyword>
<dbReference type="RefSeq" id="XP_067525867.1">
    <property type="nucleotide sequence ID" value="XM_067669766.1"/>
</dbReference>
<dbReference type="Gene3D" id="3.90.550.10">
    <property type="entry name" value="Spore Coat Polysaccharide Biosynthesis Protein SpsA, Chain A"/>
    <property type="match status" value="1"/>
</dbReference>
<dbReference type="GO" id="GO:0006487">
    <property type="term" value="P:protein N-linked glycosylation"/>
    <property type="evidence" value="ECO:0007669"/>
    <property type="project" value="TreeGrafter"/>
</dbReference>
<name>I1CPU1_RHIO9</name>
<dbReference type="PANTHER" id="PTHR31121">
    <property type="entry name" value="ALPHA-1,2 MANNOSYLTRANSFERASE KTR1"/>
    <property type="match status" value="1"/>
</dbReference>
<dbReference type="GO" id="GO:0000026">
    <property type="term" value="F:alpha-1,2-mannosyltransferase activity"/>
    <property type="evidence" value="ECO:0007669"/>
    <property type="project" value="TreeGrafter"/>
</dbReference>
<reference evidence="3 4" key="1">
    <citation type="journal article" date="2009" name="PLoS Genet.">
        <title>Genomic analysis of the basal lineage fungus Rhizopus oryzae reveals a whole-genome duplication.</title>
        <authorList>
            <person name="Ma L.-J."/>
            <person name="Ibrahim A.S."/>
            <person name="Skory C."/>
            <person name="Grabherr M.G."/>
            <person name="Burger G."/>
            <person name="Butler M."/>
            <person name="Elias M."/>
            <person name="Idnurm A."/>
            <person name="Lang B.F."/>
            <person name="Sone T."/>
            <person name="Abe A."/>
            <person name="Calvo S.E."/>
            <person name="Corrochano L.M."/>
            <person name="Engels R."/>
            <person name="Fu J."/>
            <person name="Hansberg W."/>
            <person name="Kim J.-M."/>
            <person name="Kodira C.D."/>
            <person name="Koehrsen M.J."/>
            <person name="Liu B."/>
            <person name="Miranda-Saavedra D."/>
            <person name="O'Leary S."/>
            <person name="Ortiz-Castellanos L."/>
            <person name="Poulter R."/>
            <person name="Rodriguez-Romero J."/>
            <person name="Ruiz-Herrera J."/>
            <person name="Shen Y.-Q."/>
            <person name="Zeng Q."/>
            <person name="Galagan J."/>
            <person name="Birren B.W."/>
            <person name="Cuomo C.A."/>
            <person name="Wickes B.L."/>
        </authorList>
    </citation>
    <scope>NUCLEOTIDE SEQUENCE [LARGE SCALE GENOMIC DNA]</scope>
    <source>
        <strain evidence="4">RA 99-880 / ATCC MYA-4621 / FGSC 9543 / NRRL 43880</strain>
    </source>
</reference>
<evidence type="ECO:0000256" key="2">
    <source>
        <dbReference type="ARBA" id="ARBA00022679"/>
    </source>
</evidence>